<keyword evidence="3" id="KW-0378">Hydrolase</keyword>
<dbReference type="Pfam" id="PF04327">
    <property type="entry name" value="Peptidase_Prp"/>
    <property type="match status" value="1"/>
</dbReference>
<evidence type="ECO:0000256" key="2">
    <source>
        <dbReference type="ARBA" id="ARBA00022670"/>
    </source>
</evidence>
<evidence type="ECO:0000313" key="8">
    <source>
        <dbReference type="Proteomes" id="UP000216797"/>
    </source>
</evidence>
<dbReference type="RefSeq" id="WP_071863599.1">
    <property type="nucleotide sequence ID" value="NZ_JBHLVQ010000015.1"/>
</dbReference>
<reference evidence="7 8" key="1">
    <citation type="submission" date="2015-08" db="EMBL/GenBank/DDBJ databases">
        <title>Enterococcus genome sequence.</title>
        <authorList>
            <person name="Acedo J.Z."/>
            <person name="Vederas J.C."/>
        </authorList>
    </citation>
    <scope>NUCLEOTIDE SEQUENCE [LARGE SCALE GENOMIC DNA]</scope>
    <source>
        <strain evidence="7 8">49</strain>
    </source>
</reference>
<dbReference type="InterPro" id="IPR007422">
    <property type="entry name" value="Peptidase_Prp"/>
</dbReference>
<dbReference type="Gene3D" id="3.30.70.1490">
    <property type="entry name" value="Cysteine protease Prp"/>
    <property type="match status" value="1"/>
</dbReference>
<keyword evidence="8" id="KW-1185">Reference proteome</keyword>
<evidence type="ECO:0000313" key="7">
    <source>
        <dbReference type="EMBL" id="PAA99959.1"/>
    </source>
</evidence>
<dbReference type="SUPFAM" id="SSF118010">
    <property type="entry name" value="TM1457-like"/>
    <property type="match status" value="1"/>
</dbReference>
<dbReference type="InterPro" id="IPR036764">
    <property type="entry name" value="Peptidase_Prp_sf"/>
</dbReference>
<comment type="similarity">
    <text evidence="5">Belongs to the Prp family.</text>
</comment>
<dbReference type="CDD" id="cd16332">
    <property type="entry name" value="Prp-like"/>
    <property type="match status" value="1"/>
</dbReference>
<dbReference type="PANTHER" id="PTHR39178:SF1">
    <property type="entry name" value="RIBOSOMAL-PROCESSING CYSTEINE PROTEASE PRP"/>
    <property type="match status" value="1"/>
</dbReference>
<dbReference type="GO" id="GO:0008234">
    <property type="term" value="F:cysteine-type peptidase activity"/>
    <property type="evidence" value="ECO:0007669"/>
    <property type="project" value="UniProtKB-KW"/>
</dbReference>
<dbReference type="AlphaFoldDB" id="A0A267HR04"/>
<evidence type="ECO:0000256" key="6">
    <source>
        <dbReference type="ARBA" id="ARBA00044538"/>
    </source>
</evidence>
<keyword evidence="1" id="KW-0690">Ribosome biogenesis</keyword>
<dbReference type="EMBL" id="LHUG01000013">
    <property type="protein sequence ID" value="PAA99959.1"/>
    <property type="molecule type" value="Genomic_DNA"/>
</dbReference>
<accession>A0A267HR04</accession>
<proteinExistence type="inferred from homology"/>
<sequence>MIKGTFKRNDSGQIVTFTLTGHAEAGPYGSDIVCAGVSALAISTINGIDALAGVAPKVEANESEGGYLKMDVVSGLTQEQTNIEQILLENLLLGLQSIETENSEFIQINTITEK</sequence>
<dbReference type="OrthoDB" id="48998at2"/>
<dbReference type="PANTHER" id="PTHR39178">
    <property type="entry name" value="HYPOTHETICAL RIBOSOME-ASSOCIATED PROTEIN"/>
    <property type="match status" value="1"/>
</dbReference>
<name>A0A267HR04_9ENTE</name>
<keyword evidence="2" id="KW-0645">Protease</keyword>
<dbReference type="GO" id="GO:0006508">
    <property type="term" value="P:proteolysis"/>
    <property type="evidence" value="ECO:0007669"/>
    <property type="project" value="UniProtKB-KW"/>
</dbReference>
<organism evidence="7 8">
    <name type="scientific">Enterococcus canintestini</name>
    <dbReference type="NCBI Taxonomy" id="317010"/>
    <lineage>
        <taxon>Bacteria</taxon>
        <taxon>Bacillati</taxon>
        <taxon>Bacillota</taxon>
        <taxon>Bacilli</taxon>
        <taxon>Lactobacillales</taxon>
        <taxon>Enterococcaceae</taxon>
        <taxon>Enterococcus</taxon>
    </lineage>
</organism>
<evidence type="ECO:0000256" key="5">
    <source>
        <dbReference type="ARBA" id="ARBA00044503"/>
    </source>
</evidence>
<protein>
    <recommendedName>
        <fullName evidence="6">Ribosomal processing cysteine protease Prp</fullName>
    </recommendedName>
</protein>
<evidence type="ECO:0000256" key="4">
    <source>
        <dbReference type="ARBA" id="ARBA00022807"/>
    </source>
</evidence>
<evidence type="ECO:0000256" key="3">
    <source>
        <dbReference type="ARBA" id="ARBA00022801"/>
    </source>
</evidence>
<evidence type="ECO:0000256" key="1">
    <source>
        <dbReference type="ARBA" id="ARBA00022517"/>
    </source>
</evidence>
<dbReference type="Proteomes" id="UP000216797">
    <property type="component" value="Unassembled WGS sequence"/>
</dbReference>
<keyword evidence="4" id="KW-0788">Thiol protease</keyword>
<gene>
    <name evidence="7" type="ORF">AKL21_11680</name>
</gene>
<dbReference type="GO" id="GO:0042254">
    <property type="term" value="P:ribosome biogenesis"/>
    <property type="evidence" value="ECO:0007669"/>
    <property type="project" value="UniProtKB-KW"/>
</dbReference>
<comment type="caution">
    <text evidence="7">The sequence shown here is derived from an EMBL/GenBank/DDBJ whole genome shotgun (WGS) entry which is preliminary data.</text>
</comment>